<evidence type="ECO:0000256" key="1">
    <source>
        <dbReference type="SAM" id="MobiDB-lite"/>
    </source>
</evidence>
<evidence type="ECO:0000313" key="2">
    <source>
        <dbReference type="EMBL" id="CCD21479.1"/>
    </source>
</evidence>
<dbReference type="EMBL" id="CAEX01007752">
    <property type="protein sequence ID" value="CCD21479.1"/>
    <property type="molecule type" value="Genomic_DNA"/>
</dbReference>
<name>F9WV73_TRYVY</name>
<keyword evidence="3" id="KW-1185">Reference proteome</keyword>
<gene>
    <name evidence="2" type="ORF">TvY486_0043820</name>
</gene>
<feature type="compositionally biased region" description="Polar residues" evidence="1">
    <location>
        <begin position="291"/>
        <end position="320"/>
    </location>
</feature>
<accession>F9WV73</accession>
<protein>
    <submittedName>
        <fullName evidence="2">Uncharacterized protein</fullName>
    </submittedName>
</protein>
<proteinExistence type="predicted"/>
<organism evidence="2 3">
    <name type="scientific">Trypanosoma vivax (strain Y486)</name>
    <dbReference type="NCBI Taxonomy" id="1055687"/>
    <lineage>
        <taxon>Eukaryota</taxon>
        <taxon>Discoba</taxon>
        <taxon>Euglenozoa</taxon>
        <taxon>Kinetoplastea</taxon>
        <taxon>Metakinetoplastina</taxon>
        <taxon>Trypanosomatida</taxon>
        <taxon>Trypanosomatidae</taxon>
        <taxon>Trypanosoma</taxon>
        <taxon>Duttonella</taxon>
    </lineage>
</organism>
<feature type="non-terminal residue" evidence="2">
    <location>
        <position position="1"/>
    </location>
</feature>
<dbReference type="VEuPathDB" id="TriTrypDB:TvY486_0043820"/>
<reference evidence="2 3" key="1">
    <citation type="journal article" date="2012" name="Proc. Natl. Acad. Sci. U.S.A.">
        <title>Antigenic diversity is generated by distinct evolutionary mechanisms in African trypanosome species.</title>
        <authorList>
            <person name="Jackson A.P."/>
            <person name="Berry A."/>
            <person name="Aslett M."/>
            <person name="Allison H.C."/>
            <person name="Burton P."/>
            <person name="Vavrova-Anderson J."/>
            <person name="Brown R."/>
            <person name="Browne H."/>
            <person name="Corton N."/>
            <person name="Hauser H."/>
            <person name="Gamble J."/>
            <person name="Gilderthorp R."/>
            <person name="Marcello L."/>
            <person name="McQuillan J."/>
            <person name="Otto T.D."/>
            <person name="Quail M.A."/>
            <person name="Sanders M.J."/>
            <person name="van Tonder A."/>
            <person name="Ginger M.L."/>
            <person name="Field M.C."/>
            <person name="Barry J.D."/>
            <person name="Hertz-Fowler C."/>
            <person name="Berriman M."/>
        </authorList>
    </citation>
    <scope>NUCLEOTIDE SEQUENCE</scope>
    <source>
        <strain evidence="2 3">Y486</strain>
    </source>
</reference>
<sequence>ELASLAASLAAPLDGKNESVVSAVKALQGKAAGDAERELKQAARGKTQAARALTVGSGSLRSFVETVAALGTSVNTGESYSCIDGEHKIAGGNLGDAENANTITDKTCREVESARWTDRDNLGQGQVTELLQALNRGTKLTSTSENIGGPVTSGATQPECRLLAVAANGRAGDGGLLLKAAGGTETRQNTVHLGTFVKITALAGGSVSFDEKRNLTDGMNVESALQAIDRARAAVARHKAFACSDNTCPALEEAKQTLQRTVAAIRHAAERPKSEQDEESSAGERTETQIKARTASANAEAGQQQQKRTESAQTGYTASDASQGVPFAATLALAAGTATTHFVPQQAARH</sequence>
<dbReference type="Proteomes" id="UP000009027">
    <property type="component" value="Unassembled WGS sequence"/>
</dbReference>
<evidence type="ECO:0000313" key="3">
    <source>
        <dbReference type="Proteomes" id="UP000009027"/>
    </source>
</evidence>
<dbReference type="AlphaFoldDB" id="F9WV73"/>
<feature type="region of interest" description="Disordered" evidence="1">
    <location>
        <begin position="267"/>
        <end position="320"/>
    </location>
</feature>